<keyword evidence="4" id="KW-1185">Reference proteome</keyword>
<accession>A0A2A9EUI8</accession>
<gene>
    <name evidence="3" type="ORF">ATJ88_0892</name>
</gene>
<dbReference type="RefSeq" id="WP_098465111.1">
    <property type="nucleotide sequence ID" value="NZ_PDJJ01000001.1"/>
</dbReference>
<proteinExistence type="predicted"/>
<dbReference type="CDD" id="cd04301">
    <property type="entry name" value="NAT_SF"/>
    <property type="match status" value="1"/>
</dbReference>
<organism evidence="3 4">
    <name type="scientific">Isoptericola jiangsuensis</name>
    <dbReference type="NCBI Taxonomy" id="548579"/>
    <lineage>
        <taxon>Bacteria</taxon>
        <taxon>Bacillati</taxon>
        <taxon>Actinomycetota</taxon>
        <taxon>Actinomycetes</taxon>
        <taxon>Micrococcales</taxon>
        <taxon>Promicromonosporaceae</taxon>
        <taxon>Isoptericola</taxon>
    </lineage>
</organism>
<reference evidence="3 4" key="1">
    <citation type="submission" date="2017-10" db="EMBL/GenBank/DDBJ databases">
        <title>Sequencing the genomes of 1000 actinobacteria strains.</title>
        <authorList>
            <person name="Klenk H.-P."/>
        </authorList>
    </citation>
    <scope>NUCLEOTIDE SEQUENCE [LARGE SCALE GENOMIC DNA]</scope>
    <source>
        <strain evidence="3 4">DSM 21863</strain>
    </source>
</reference>
<keyword evidence="3" id="KW-0808">Transferase</keyword>
<sequence>MADLAAVMRLQWAAGLSADAGALRAAVVDDDRLVVVAAVDGEVVGWAKTHRYRVADGAARAGHYLGGVTVHPRWRRHGIGTLLTTARMEWLAVRTDRVHYLVNARNGESIALHRRWGFVEVARARSFHGVTFAGGSGVLLSVRPGAPRVPPAPGDEVSAAGSPRSSG</sequence>
<dbReference type="GO" id="GO:0016747">
    <property type="term" value="F:acyltransferase activity, transferring groups other than amino-acyl groups"/>
    <property type="evidence" value="ECO:0007669"/>
    <property type="project" value="InterPro"/>
</dbReference>
<comment type="caution">
    <text evidence="3">The sequence shown here is derived from an EMBL/GenBank/DDBJ whole genome shotgun (WGS) entry which is preliminary data.</text>
</comment>
<dbReference type="Gene3D" id="3.40.630.30">
    <property type="match status" value="1"/>
</dbReference>
<feature type="region of interest" description="Disordered" evidence="1">
    <location>
        <begin position="146"/>
        <end position="167"/>
    </location>
</feature>
<protein>
    <submittedName>
        <fullName evidence="3">Acetyltransferase (GNAT) family protein</fullName>
    </submittedName>
</protein>
<dbReference type="Proteomes" id="UP000224130">
    <property type="component" value="Unassembled WGS sequence"/>
</dbReference>
<dbReference type="AlphaFoldDB" id="A0A2A9EUI8"/>
<evidence type="ECO:0000313" key="3">
    <source>
        <dbReference type="EMBL" id="PFG42236.1"/>
    </source>
</evidence>
<dbReference type="InterPro" id="IPR016181">
    <property type="entry name" value="Acyl_CoA_acyltransferase"/>
</dbReference>
<name>A0A2A9EUI8_9MICO</name>
<evidence type="ECO:0000256" key="1">
    <source>
        <dbReference type="SAM" id="MobiDB-lite"/>
    </source>
</evidence>
<dbReference type="OrthoDB" id="3254236at2"/>
<dbReference type="PANTHER" id="PTHR43072">
    <property type="entry name" value="N-ACETYLTRANSFERASE"/>
    <property type="match status" value="1"/>
</dbReference>
<dbReference type="InterPro" id="IPR000182">
    <property type="entry name" value="GNAT_dom"/>
</dbReference>
<evidence type="ECO:0000259" key="2">
    <source>
        <dbReference type="PROSITE" id="PS51186"/>
    </source>
</evidence>
<dbReference type="EMBL" id="PDJJ01000001">
    <property type="protein sequence ID" value="PFG42236.1"/>
    <property type="molecule type" value="Genomic_DNA"/>
</dbReference>
<dbReference type="SUPFAM" id="SSF55729">
    <property type="entry name" value="Acyl-CoA N-acyltransferases (Nat)"/>
    <property type="match status" value="1"/>
</dbReference>
<feature type="domain" description="N-acetyltransferase" evidence="2">
    <location>
        <begin position="1"/>
        <end position="145"/>
    </location>
</feature>
<dbReference type="PROSITE" id="PS51186">
    <property type="entry name" value="GNAT"/>
    <property type="match status" value="1"/>
</dbReference>
<dbReference type="Pfam" id="PF00583">
    <property type="entry name" value="Acetyltransf_1"/>
    <property type="match status" value="1"/>
</dbReference>
<evidence type="ECO:0000313" key="4">
    <source>
        <dbReference type="Proteomes" id="UP000224130"/>
    </source>
</evidence>